<evidence type="ECO:0000313" key="3">
    <source>
        <dbReference type="Proteomes" id="UP001301728"/>
    </source>
</evidence>
<dbReference type="Proteomes" id="UP001301728">
    <property type="component" value="Unassembled WGS sequence"/>
</dbReference>
<evidence type="ECO:0000313" key="2">
    <source>
        <dbReference type="EMBL" id="MEA5517331.1"/>
    </source>
</evidence>
<dbReference type="RefSeq" id="WP_323219225.1">
    <property type="nucleotide sequence ID" value="NZ_JAYGHT010000001.1"/>
</dbReference>
<feature type="compositionally biased region" description="Low complexity" evidence="1">
    <location>
        <begin position="203"/>
        <end position="215"/>
    </location>
</feature>
<name>A0ABU5TR23_9CYAN</name>
<dbReference type="Pfam" id="PF14218">
    <property type="entry name" value="COP23"/>
    <property type="match status" value="1"/>
</dbReference>
<organism evidence="2 3">
    <name type="scientific">Limnoraphis robusta CCNP1315</name>
    <dbReference type="NCBI Taxonomy" id="3110306"/>
    <lineage>
        <taxon>Bacteria</taxon>
        <taxon>Bacillati</taxon>
        <taxon>Cyanobacteriota</taxon>
        <taxon>Cyanophyceae</taxon>
        <taxon>Oscillatoriophycideae</taxon>
        <taxon>Oscillatoriales</taxon>
        <taxon>Sirenicapillariaceae</taxon>
        <taxon>Limnoraphis</taxon>
    </lineage>
</organism>
<dbReference type="InterPro" id="IPR025478">
    <property type="entry name" value="COP23"/>
</dbReference>
<keyword evidence="3" id="KW-1185">Reference proteome</keyword>
<proteinExistence type="predicted"/>
<evidence type="ECO:0000256" key="1">
    <source>
        <dbReference type="SAM" id="MobiDB-lite"/>
    </source>
</evidence>
<accession>A0ABU5TR23</accession>
<protein>
    <submittedName>
        <fullName evidence="2">COP23 domain-containing protein</fullName>
    </submittedName>
</protein>
<comment type="caution">
    <text evidence="2">The sequence shown here is derived from an EMBL/GenBank/DDBJ whole genome shotgun (WGS) entry which is preliminary data.</text>
</comment>
<sequence length="215" mass="23260">MINCKSIVSLAVTTLLSTVTSFTYQKSTIATPRRISTTFYCVQNNSSGGWATVARRGENVTPPIITWNTYYFGSEYTPEKRCNFVSNKLTSVVAANGGSLQDLLLTIGPVNGLTVVCYVNEGQEACNSYNMLFTLKPENARRAGEVLAQILNFSVTGTGSPVQEQNGRPYVRLDQLNQILGPETIDAQPNPSPRVQPNPPQRQPVSPSPSTGGGI</sequence>
<feature type="region of interest" description="Disordered" evidence="1">
    <location>
        <begin position="181"/>
        <end position="215"/>
    </location>
</feature>
<feature type="compositionally biased region" description="Pro residues" evidence="1">
    <location>
        <begin position="190"/>
        <end position="202"/>
    </location>
</feature>
<dbReference type="EMBL" id="JAYGHT010000001">
    <property type="protein sequence ID" value="MEA5517331.1"/>
    <property type="molecule type" value="Genomic_DNA"/>
</dbReference>
<reference evidence="2 3" key="1">
    <citation type="submission" date="2023-12" db="EMBL/GenBank/DDBJ databases">
        <title>Baltic Sea Cyanobacteria.</title>
        <authorList>
            <person name="Delbaje E."/>
            <person name="Fewer D.P."/>
            <person name="Shishido T.K."/>
        </authorList>
    </citation>
    <scope>NUCLEOTIDE SEQUENCE [LARGE SCALE GENOMIC DNA]</scope>
    <source>
        <strain evidence="2 3">CCNP 1315</strain>
    </source>
</reference>
<gene>
    <name evidence="2" type="ORF">VB854_00055</name>
</gene>